<gene>
    <name evidence="1" type="ORF">ENU74_04100</name>
</gene>
<accession>A0A7V3ZVG0</accession>
<comment type="caution">
    <text evidence="1">The sequence shown here is derived from an EMBL/GenBank/DDBJ whole genome shotgun (WGS) entry which is preliminary data.</text>
</comment>
<proteinExistence type="predicted"/>
<reference evidence="1" key="1">
    <citation type="journal article" date="2020" name="mSystems">
        <title>Genome- and Community-Level Interaction Insights into Carbon Utilization and Element Cycling Functions of Hydrothermarchaeota in Hydrothermal Sediment.</title>
        <authorList>
            <person name="Zhou Z."/>
            <person name="Liu Y."/>
            <person name="Xu W."/>
            <person name="Pan J."/>
            <person name="Luo Z.H."/>
            <person name="Li M."/>
        </authorList>
    </citation>
    <scope>NUCLEOTIDE SEQUENCE [LARGE SCALE GENOMIC DNA]</scope>
    <source>
        <strain evidence="1">SpSt-697</strain>
    </source>
</reference>
<name>A0A7V3ZVG0_UNCW3</name>
<dbReference type="AlphaFoldDB" id="A0A7V3ZVG0"/>
<dbReference type="EMBL" id="DTDR01000105">
    <property type="protein sequence ID" value="HGK63756.1"/>
    <property type="molecule type" value="Genomic_DNA"/>
</dbReference>
<evidence type="ECO:0000313" key="1">
    <source>
        <dbReference type="EMBL" id="HGK63756.1"/>
    </source>
</evidence>
<protein>
    <submittedName>
        <fullName evidence="1">Uncharacterized protein</fullName>
    </submittedName>
</protein>
<organism evidence="1">
    <name type="scientific">candidate division WOR-3 bacterium</name>
    <dbReference type="NCBI Taxonomy" id="2052148"/>
    <lineage>
        <taxon>Bacteria</taxon>
        <taxon>Bacteria division WOR-3</taxon>
    </lineage>
</organism>
<sequence length="93" mass="11724">MGFKCYKKAVILSDEDGSLDNFFEELRCEYDRNFNRYLPVSKRDERVEKEFLRRFLEENKVDMIIVEYRRKLYIIEDFYDFKKFLDFLDRYEK</sequence>